<dbReference type="InterPro" id="IPR000834">
    <property type="entry name" value="Peptidase_M14"/>
</dbReference>
<evidence type="ECO:0000313" key="3">
    <source>
        <dbReference type="EMBL" id="MBO3359424.1"/>
    </source>
</evidence>
<organism evidence="3 4">
    <name type="scientific">Clostridium perfringens</name>
    <dbReference type="NCBI Taxonomy" id="1502"/>
    <lineage>
        <taxon>Bacteria</taxon>
        <taxon>Bacillati</taxon>
        <taxon>Bacillota</taxon>
        <taxon>Clostridia</taxon>
        <taxon>Eubacteriales</taxon>
        <taxon>Clostridiaceae</taxon>
        <taxon>Clostridium</taxon>
    </lineage>
</organism>
<dbReference type="PROSITE" id="PS52035">
    <property type="entry name" value="PEPTIDASE_M14"/>
    <property type="match status" value="1"/>
</dbReference>
<feature type="domain" description="Peptidase M14" evidence="2">
    <location>
        <begin position="548"/>
        <end position="854"/>
    </location>
</feature>
<dbReference type="CDD" id="cd00596">
    <property type="entry name" value="Peptidase_M14_like"/>
    <property type="match status" value="1"/>
</dbReference>
<evidence type="ECO:0000256" key="1">
    <source>
        <dbReference type="PROSITE-ProRule" id="PRU01379"/>
    </source>
</evidence>
<dbReference type="InterPro" id="IPR013320">
    <property type="entry name" value="ConA-like_dom_sf"/>
</dbReference>
<dbReference type="AlphaFoldDB" id="A0AAW4IYJ6"/>
<dbReference type="Proteomes" id="UP000668068">
    <property type="component" value="Unassembled WGS sequence"/>
</dbReference>
<dbReference type="GO" id="GO:0006508">
    <property type="term" value="P:proteolysis"/>
    <property type="evidence" value="ECO:0007669"/>
    <property type="project" value="InterPro"/>
</dbReference>
<evidence type="ECO:0000259" key="2">
    <source>
        <dbReference type="PROSITE" id="PS52035"/>
    </source>
</evidence>
<reference evidence="3" key="1">
    <citation type="submission" date="2020-12" db="EMBL/GenBank/DDBJ databases">
        <title>Comparative genomics of Clostridium perfringens reveals patterns of host-associated phylogenetic clades and virulence factors.</title>
        <authorList>
            <person name="Smith A.H."/>
            <person name="Geier R."/>
        </authorList>
    </citation>
    <scope>NUCLEOTIDE SEQUENCE</scope>
    <source>
        <strain evidence="3">CHD30677R</strain>
    </source>
</reference>
<dbReference type="Pfam" id="PF00246">
    <property type="entry name" value="Peptidase_M14"/>
    <property type="match status" value="1"/>
</dbReference>
<dbReference type="RefSeq" id="WP_208340919.1">
    <property type="nucleotide sequence ID" value="NZ_JAENQO010000007.1"/>
</dbReference>
<dbReference type="Gene3D" id="3.40.630.10">
    <property type="entry name" value="Zn peptidases"/>
    <property type="match status" value="1"/>
</dbReference>
<evidence type="ECO:0000313" key="4">
    <source>
        <dbReference type="Proteomes" id="UP000668068"/>
    </source>
</evidence>
<comment type="caution">
    <text evidence="1">Lacks conserved residue(s) required for the propagation of feature annotation.</text>
</comment>
<comment type="caution">
    <text evidence="3">The sequence shown here is derived from an EMBL/GenBank/DDBJ whole genome shotgun (WGS) entry which is preliminary data.</text>
</comment>
<dbReference type="SUPFAM" id="SSF53187">
    <property type="entry name" value="Zn-dependent exopeptidases"/>
    <property type="match status" value="1"/>
</dbReference>
<name>A0AAW4IYJ6_CLOPF</name>
<proteinExistence type="inferred from homology"/>
<gene>
    <name evidence="3" type="ORF">JJB47_11645</name>
</gene>
<comment type="similarity">
    <text evidence="1">Belongs to the peptidase M14 family.</text>
</comment>
<dbReference type="EMBL" id="JAENQP010000007">
    <property type="protein sequence ID" value="MBO3359424.1"/>
    <property type="molecule type" value="Genomic_DNA"/>
</dbReference>
<accession>A0AAW4IYJ6</accession>
<sequence length="1035" mass="119658">MPIEVIDKIKQKNGGTFKLMDAKDIAIDDTNIEDYAKNIKEENNKINDKINAIKSQTTQEFSKQINTINDTKADKKDLLVERKRIDLLTKIEAGETEGNAELLDIRVGADGNTYDTAGKSVREQFTNAEHRFLNLKNKYNINMNITFKKGSLLTTNGEETESNNRVASNLIEVKDNNINVYLDNYSCKYMLFTYSITTTGETKFKSHTEWTKEDLILRPGCAYRILLSYNDDREISDENGLFKFIKFNKYITDSSIEKLNNYLLNIDSSMSGVENKIPLMLSECVKFKNLLNPNINFMFKNINTDTGILGGNTTTRIVSDFVNIKKNSSIRIKPKENIKFIIVVYNKSGEFQSSEDWKSENYEKIYDDDLKVRLILAYKDDREIEANFDYKDFITLNIRDKVKGSFIESTTLKPIKNFNFKLGSVNIKTGVEITSNTRISTEITLMQHCDIEIEPIEDSKFLIVLYDTDMNALSSTEWSSLKTNIVIKEPRYVKILFAYNDDRVLSDEETKTFKKCIKSIANKNLLTSKVSRYYFRSEELPEFPIGENAIEYNAFIETYWENLRNNHQECITRNEIIKDTSNTFQIYEYIYTPKNYNKTVFLTAGVHGDEYEGFYGLYYFIKNIVENSYKHKQLRDIALNTRFVIIPVLNPWGVQNRTRRTSRVANANNNYDVMFNAREYEHDGTFGFSENEPKAVKMIADKYEGELDLYFDFHTDFYDPQFGNYILLDCNSSNRKICENLIIDEIKYLKDKYNFTTEPKPNLVNINKRCSSFKYMDIVRKVPGAIIEVGTGRISPIGSSDSITRAVDWYTNVVCEHLKHDLKHNSYNKSLEKAVIEDRLKAYSNSCVHNISDDNLQLWLDYKDFSNSLWKNKANRNEIVLNNITTKDDGGVIFDNSSITLSPHRFKDYTLFFKGVITKDGTLITSENESFKLSTTVSSESSRFNIKQNDKLMYSSILNYNLEVSFCVRVKGDKTELFVNGEPFMEIDSSIVAQDNLIIGNNKLKNEPIGMKAKTIMLYDRALKNDEIGFVFKAI</sequence>
<dbReference type="GO" id="GO:0008270">
    <property type="term" value="F:zinc ion binding"/>
    <property type="evidence" value="ECO:0007669"/>
    <property type="project" value="InterPro"/>
</dbReference>
<dbReference type="SUPFAM" id="SSF49899">
    <property type="entry name" value="Concanavalin A-like lectins/glucanases"/>
    <property type="match status" value="1"/>
</dbReference>
<dbReference type="GO" id="GO:0004181">
    <property type="term" value="F:metallocarboxypeptidase activity"/>
    <property type="evidence" value="ECO:0007669"/>
    <property type="project" value="InterPro"/>
</dbReference>
<protein>
    <submittedName>
        <fullName evidence="3">Succinylglutamate desuccinylase/aspartoacylase family protein</fullName>
    </submittedName>
</protein>